<dbReference type="Gene3D" id="3.40.50.720">
    <property type="entry name" value="NAD(P)-binding Rossmann-like Domain"/>
    <property type="match status" value="1"/>
</dbReference>
<dbReference type="Gene3D" id="1.10.1040.10">
    <property type="entry name" value="N-(1-d-carboxylethyl)-l-norvaline Dehydrogenase, domain 2"/>
    <property type="match status" value="1"/>
</dbReference>
<dbReference type="EC" id="1.1.1.169" evidence="4"/>
<evidence type="ECO:0000256" key="5">
    <source>
        <dbReference type="ARBA" id="ARBA00019465"/>
    </source>
</evidence>
<comment type="pathway">
    <text evidence="2">Cofactor biosynthesis; (R)-pantothenate biosynthesis; (R)-pantoate from 3-methyl-2-oxobutanoate: step 2/2.</text>
</comment>
<dbReference type="InterPro" id="IPR008927">
    <property type="entry name" value="6-PGluconate_DH-like_C_sf"/>
</dbReference>
<reference evidence="16 17" key="1">
    <citation type="submission" date="2013-09" db="EMBL/GenBank/DDBJ databases">
        <title>Comparative genomics of Sd1617 to representative strains in evaluating its pathogenesis.</title>
        <authorList>
            <person name="Aksomboon Vongsawan A."/>
            <person name="Kapatral V."/>
            <person name="Vaisvil B."/>
            <person name="Serichantalergs O."/>
            <person name="Hale T.L."/>
            <person name="Mason C.J."/>
        </authorList>
    </citation>
    <scope>NUCLEOTIDE SEQUENCE [LARGE SCALE GENOMIC DNA]</scope>
    <source>
        <strain evidence="16 17">1617</strain>
    </source>
</reference>
<evidence type="ECO:0000256" key="11">
    <source>
        <dbReference type="ARBA" id="ARBA00032024"/>
    </source>
</evidence>
<dbReference type="NCBIfam" id="NF005087">
    <property type="entry name" value="PRK06522.1-1"/>
    <property type="match status" value="1"/>
</dbReference>
<dbReference type="InterPro" id="IPR006287">
    <property type="entry name" value="DJ-1"/>
</dbReference>
<dbReference type="NCBIfam" id="TIGR00745">
    <property type="entry name" value="apbA_panE"/>
    <property type="match status" value="1"/>
</dbReference>
<keyword evidence="7" id="KW-0566">Pantothenate biosynthesis</keyword>
<feature type="domain" description="Ketopantoate reductase N-terminal" evidence="14">
    <location>
        <begin position="3"/>
        <end position="143"/>
    </location>
</feature>
<comment type="similarity">
    <text evidence="3">Belongs to the ketopantoate reductase family.</text>
</comment>
<evidence type="ECO:0000313" key="17">
    <source>
        <dbReference type="Proteomes" id="UP000031647"/>
    </source>
</evidence>
<dbReference type="Pfam" id="PF01965">
    <property type="entry name" value="DJ-1_PfpI"/>
    <property type="match status" value="1"/>
</dbReference>
<dbReference type="EMBL" id="CP006736">
    <property type="protein sequence ID" value="AHA63208.1"/>
    <property type="molecule type" value="Genomic_DNA"/>
</dbReference>
<proteinExistence type="inferred from homology"/>
<dbReference type="GO" id="GO:0005737">
    <property type="term" value="C:cytoplasm"/>
    <property type="evidence" value="ECO:0007669"/>
    <property type="project" value="UniProtKB-SubCell"/>
</dbReference>
<keyword evidence="6" id="KW-0963">Cytoplasm</keyword>
<dbReference type="SUPFAM" id="SSF48179">
    <property type="entry name" value="6-phosphogluconate dehydrogenase C-terminal domain-like"/>
    <property type="match status" value="1"/>
</dbReference>
<dbReference type="PANTHER" id="PTHR43765:SF2">
    <property type="entry name" value="2-DEHYDROPANTOATE 2-REDUCTASE"/>
    <property type="match status" value="1"/>
</dbReference>
<dbReference type="GO" id="GO:0015940">
    <property type="term" value="P:pantothenate biosynthetic process"/>
    <property type="evidence" value="ECO:0007669"/>
    <property type="project" value="UniProtKB-UniPathway"/>
</dbReference>
<evidence type="ECO:0000256" key="8">
    <source>
        <dbReference type="ARBA" id="ARBA00022737"/>
    </source>
</evidence>
<gene>
    <name evidence="16" type="ORF">Asd1617_00381</name>
</gene>
<evidence type="ECO:0000256" key="2">
    <source>
        <dbReference type="ARBA" id="ARBA00004994"/>
    </source>
</evidence>
<evidence type="ECO:0000313" key="16">
    <source>
        <dbReference type="EMBL" id="AHA63208.1"/>
    </source>
</evidence>
<dbReference type="InterPro" id="IPR036291">
    <property type="entry name" value="NAD(P)-bd_dom_sf"/>
</dbReference>
<dbReference type="SUPFAM" id="SSF52317">
    <property type="entry name" value="Class I glutamine amidotransferase-like"/>
    <property type="match status" value="1"/>
</dbReference>
<feature type="domain" description="DJ-1/PfpI" evidence="13">
    <location>
        <begin position="295"/>
        <end position="461"/>
    </location>
</feature>
<dbReference type="Pfam" id="PF02558">
    <property type="entry name" value="ApbA"/>
    <property type="match status" value="1"/>
</dbReference>
<evidence type="ECO:0000259" key="13">
    <source>
        <dbReference type="Pfam" id="PF01965"/>
    </source>
</evidence>
<dbReference type="Pfam" id="PF08546">
    <property type="entry name" value="ApbA_C"/>
    <property type="match status" value="1"/>
</dbReference>
<feature type="domain" description="Ketopantoate reductase C-terminal" evidence="15">
    <location>
        <begin position="168"/>
        <end position="287"/>
    </location>
</feature>
<evidence type="ECO:0000256" key="12">
    <source>
        <dbReference type="ARBA" id="ARBA00048793"/>
    </source>
</evidence>
<keyword evidence="8" id="KW-0677">Repeat</keyword>
<dbReference type="FunFam" id="1.10.1040.10:FF:000014">
    <property type="entry name" value="2-dehydropantoate 2-reductase"/>
    <property type="match status" value="1"/>
</dbReference>
<dbReference type="KEGG" id="sdz:Asd1617_00381"/>
<comment type="subcellular location">
    <subcellularLocation>
        <location evidence="1">Cytoplasm</location>
    </subcellularLocation>
</comment>
<dbReference type="InterPro" id="IPR002818">
    <property type="entry name" value="DJ-1/PfpI"/>
</dbReference>
<dbReference type="UniPathway" id="UPA00028">
    <property type="reaction ID" value="UER00004"/>
</dbReference>
<evidence type="ECO:0000256" key="9">
    <source>
        <dbReference type="ARBA" id="ARBA00022857"/>
    </source>
</evidence>
<dbReference type="PATRIC" id="fig|754093.4.peg.382"/>
<dbReference type="GO" id="GO:0050661">
    <property type="term" value="F:NADP binding"/>
    <property type="evidence" value="ECO:0007669"/>
    <property type="project" value="TreeGrafter"/>
</dbReference>
<evidence type="ECO:0000256" key="1">
    <source>
        <dbReference type="ARBA" id="ARBA00004496"/>
    </source>
</evidence>
<organism evidence="16 17">
    <name type="scientific">Shigella dysenteriae 1617</name>
    <dbReference type="NCBI Taxonomy" id="754093"/>
    <lineage>
        <taxon>Bacteria</taxon>
        <taxon>Pseudomonadati</taxon>
        <taxon>Pseudomonadota</taxon>
        <taxon>Gammaproteobacteria</taxon>
        <taxon>Enterobacterales</taxon>
        <taxon>Enterobacteriaceae</taxon>
        <taxon>Shigella</taxon>
    </lineage>
</organism>
<keyword evidence="10 16" id="KW-0560">Oxidoreductase</keyword>
<dbReference type="CDD" id="cd03135">
    <property type="entry name" value="GATase1_DJ-1"/>
    <property type="match status" value="1"/>
</dbReference>
<evidence type="ECO:0000259" key="14">
    <source>
        <dbReference type="Pfam" id="PF02558"/>
    </source>
</evidence>
<dbReference type="Proteomes" id="UP000031647">
    <property type="component" value="Chromosome"/>
</dbReference>
<comment type="catalytic activity">
    <reaction evidence="12">
        <text>(R)-pantoate + NADP(+) = 2-dehydropantoate + NADPH + H(+)</text>
        <dbReference type="Rhea" id="RHEA:16233"/>
        <dbReference type="ChEBI" id="CHEBI:11561"/>
        <dbReference type="ChEBI" id="CHEBI:15378"/>
        <dbReference type="ChEBI" id="CHEBI:15980"/>
        <dbReference type="ChEBI" id="CHEBI:57783"/>
        <dbReference type="ChEBI" id="CHEBI:58349"/>
        <dbReference type="EC" id="1.1.1.169"/>
    </reaction>
</comment>
<dbReference type="InterPro" id="IPR013332">
    <property type="entry name" value="KPR_N"/>
</dbReference>
<accession>A0A0A6ZMD5</accession>
<dbReference type="NCBIfam" id="NF008605">
    <property type="entry name" value="PRK11574.1"/>
    <property type="match status" value="1"/>
</dbReference>
<dbReference type="SUPFAM" id="SSF51735">
    <property type="entry name" value="NAD(P)-binding Rossmann-fold domains"/>
    <property type="match status" value="1"/>
</dbReference>
<dbReference type="HOGENOM" id="CLU_043948_0_0_6"/>
<sequence>MKITVLGCGALGQLWLTALCKQGHEVQGWLRVPQPYCSVNLVETDGSIFNESLTANDPDFLATSDLLLVTLKAWQVSDAVKSLASTLPVTTPILLIHNGMGTIEELKNIQQPLLMGTTTHAARRDGNVIIHVANGITHIGPARQQDGDYSYLADILQTVLPDVAWHNNIRAELWRKLAVNCVINPLTAIWNCPNGELRHHPQEIMQICEEVAAVIEREGHHTSAEDLRDYVMQVIDATAENISSMLQDIRALRHTEIDYINGFLLRRARAHGIAVPENTRLFEMVKERRVNMSVSALVCLAPGSEETEAVTTIDLLVRGGIKVTTVSVASDGNLAITCSRGVKLLADAPLVEVADGEYDVIVLPGGIKGAECFRDSTLLVETVKQFHRSGRIVAAICAAPATVLVPHDIFPIGNMTGFPTLKDKIPAEQWQDKRVVWDARVKLLTSQGLGTAIDFGLKIIDLLVGREKAHEVASQLVMAAGIYNYYE</sequence>
<dbReference type="Gene3D" id="3.40.50.880">
    <property type="match status" value="1"/>
</dbReference>
<evidence type="ECO:0000256" key="4">
    <source>
        <dbReference type="ARBA" id="ARBA00013014"/>
    </source>
</evidence>
<evidence type="ECO:0000259" key="15">
    <source>
        <dbReference type="Pfam" id="PF08546"/>
    </source>
</evidence>
<name>A0A0A6ZMD5_SHIDY</name>
<dbReference type="GO" id="GO:0008677">
    <property type="term" value="F:2-dehydropantoate 2-reductase activity"/>
    <property type="evidence" value="ECO:0007669"/>
    <property type="project" value="UniProtKB-EC"/>
</dbReference>
<dbReference type="FunFam" id="3.40.50.720:FF:000162">
    <property type="entry name" value="2-dehydropantoate 2-reductase"/>
    <property type="match status" value="1"/>
</dbReference>
<evidence type="ECO:0000256" key="6">
    <source>
        <dbReference type="ARBA" id="ARBA00022490"/>
    </source>
</evidence>
<dbReference type="InterPro" id="IPR029062">
    <property type="entry name" value="Class_I_gatase-like"/>
</dbReference>
<keyword evidence="9" id="KW-0521">NADP</keyword>
<dbReference type="AlphaFoldDB" id="A0A0A6ZMD5"/>
<evidence type="ECO:0000256" key="7">
    <source>
        <dbReference type="ARBA" id="ARBA00022655"/>
    </source>
</evidence>
<evidence type="ECO:0000256" key="3">
    <source>
        <dbReference type="ARBA" id="ARBA00007870"/>
    </source>
</evidence>
<dbReference type="InterPro" id="IPR050838">
    <property type="entry name" value="Ketopantoate_reductase"/>
</dbReference>
<dbReference type="PANTHER" id="PTHR43765">
    <property type="entry name" value="2-DEHYDROPANTOATE 2-REDUCTASE-RELATED"/>
    <property type="match status" value="1"/>
</dbReference>
<dbReference type="FunFam" id="3.40.50.880:FF:000015">
    <property type="entry name" value="Protein DJ-1 homolog C"/>
    <property type="match status" value="1"/>
</dbReference>
<dbReference type="InterPro" id="IPR013328">
    <property type="entry name" value="6PGD_dom2"/>
</dbReference>
<evidence type="ECO:0000256" key="10">
    <source>
        <dbReference type="ARBA" id="ARBA00023002"/>
    </source>
</evidence>
<protein>
    <recommendedName>
        <fullName evidence="5">2-dehydropantoate 2-reductase</fullName>
        <ecNumber evidence="4">1.1.1.169</ecNumber>
    </recommendedName>
    <alternativeName>
        <fullName evidence="11">Ketopantoate reductase</fullName>
    </alternativeName>
</protein>
<dbReference type="InterPro" id="IPR013752">
    <property type="entry name" value="KPA_reductase"/>
</dbReference>
<dbReference type="InterPro" id="IPR003710">
    <property type="entry name" value="ApbA"/>
</dbReference>
<dbReference type="NCBIfam" id="TIGR01383">
    <property type="entry name" value="not_thiJ"/>
    <property type="match status" value="1"/>
</dbReference>